<dbReference type="STRING" id="416169.RHOFW104T7_18040"/>
<dbReference type="SUPFAM" id="SSF53448">
    <property type="entry name" value="Nucleotide-diphospho-sugar transferases"/>
    <property type="match status" value="1"/>
</dbReference>
<organism evidence="1 2">
    <name type="scientific">Rhodanobacter thiooxydans</name>
    <dbReference type="NCBI Taxonomy" id="416169"/>
    <lineage>
        <taxon>Bacteria</taxon>
        <taxon>Pseudomonadati</taxon>
        <taxon>Pseudomonadota</taxon>
        <taxon>Gammaproteobacteria</taxon>
        <taxon>Lysobacterales</taxon>
        <taxon>Rhodanobacteraceae</taxon>
        <taxon>Rhodanobacter</taxon>
    </lineage>
</organism>
<dbReference type="eggNOG" id="COG3222">
    <property type="taxonomic scope" value="Bacteria"/>
</dbReference>
<dbReference type="AlphaFoldDB" id="A0A154QEQ3"/>
<gene>
    <name evidence="1" type="ORF">RHOFW104T7_18040</name>
</gene>
<dbReference type="Proteomes" id="UP000076131">
    <property type="component" value="Unassembled WGS sequence"/>
</dbReference>
<accession>A0A154QEQ3</accession>
<evidence type="ECO:0008006" key="3">
    <source>
        <dbReference type="Google" id="ProtNLM"/>
    </source>
</evidence>
<dbReference type="NCBIfam" id="TIGR04282">
    <property type="entry name" value="glyco_like_cofC"/>
    <property type="match status" value="1"/>
</dbReference>
<evidence type="ECO:0000313" key="2">
    <source>
        <dbReference type="Proteomes" id="UP000076131"/>
    </source>
</evidence>
<evidence type="ECO:0000313" key="1">
    <source>
        <dbReference type="EMBL" id="KZC22704.1"/>
    </source>
</evidence>
<dbReference type="Pfam" id="PF09837">
    <property type="entry name" value="DUF2064"/>
    <property type="match status" value="1"/>
</dbReference>
<reference evidence="1 2" key="1">
    <citation type="journal article" date="2016" name="MBio">
        <title>Lateral Gene Transfer in a Heavy Metal-Contaminated-Groundwater Microbial Community.</title>
        <authorList>
            <person name="Hemme C.L."/>
            <person name="Green S.J."/>
            <person name="Rishishwar L."/>
            <person name="Prakash O."/>
            <person name="Pettenato A."/>
            <person name="Chakraborty R."/>
            <person name="Deutschbauer A.M."/>
            <person name="Van Nostrand J.D."/>
            <person name="Wu L."/>
            <person name="He Z."/>
            <person name="Jordan I.K."/>
            <person name="Hazen T.C."/>
            <person name="Arkin A.P."/>
            <person name="Kostka J.E."/>
            <person name="Zhou J."/>
        </authorList>
    </citation>
    <scope>NUCLEOTIDE SEQUENCE [LARGE SCALE GENOMIC DNA]</scope>
    <source>
        <strain evidence="1 2">FW104-T7</strain>
    </source>
</reference>
<name>A0A154QEQ3_9GAMM</name>
<keyword evidence="2" id="KW-1185">Reference proteome</keyword>
<proteinExistence type="predicted"/>
<dbReference type="Gene3D" id="3.90.550.10">
    <property type="entry name" value="Spore Coat Polysaccharide Biosynthesis Protein SpsA, Chain A"/>
    <property type="match status" value="1"/>
</dbReference>
<sequence>MVRHAADEDMTTALAIFVKTPGHSPLKTRLAAAIGEDAALDFHRLASAAVAAVAKATRPLITPYWAVAEADDAAHAAWPDFPTIWQGEGGLGTRMHHVLETLLGRHDSVLLVGADVPQLTSGQLAQAAQALAEPPVACVLGPATDGGFWLFGANTPVPLATWQSVRYSRGDTCLALRKALPATENIVELPVLTDVDNADDLPRVLDALGRLPEALPAQRALAKWMQRQLAGSPTA</sequence>
<protein>
    <recommendedName>
        <fullName evidence="3">Glycosyltransferase</fullName>
    </recommendedName>
</protein>
<dbReference type="InterPro" id="IPR018641">
    <property type="entry name" value="Trfase_1_rSAM/seldom-assoc"/>
</dbReference>
<dbReference type="PANTHER" id="PTHR36529:SF1">
    <property type="entry name" value="GLYCOSYLTRANSFERASE"/>
    <property type="match status" value="1"/>
</dbReference>
<comment type="caution">
    <text evidence="1">The sequence shown here is derived from an EMBL/GenBank/DDBJ whole genome shotgun (WGS) entry which is preliminary data.</text>
</comment>
<dbReference type="InterPro" id="IPR029044">
    <property type="entry name" value="Nucleotide-diphossugar_trans"/>
</dbReference>
<dbReference type="EMBL" id="LVJS01000054">
    <property type="protein sequence ID" value="KZC22704.1"/>
    <property type="molecule type" value="Genomic_DNA"/>
</dbReference>
<dbReference type="PANTHER" id="PTHR36529">
    <property type="entry name" value="SLL1095 PROTEIN"/>
    <property type="match status" value="1"/>
</dbReference>